<reference evidence="2 3" key="1">
    <citation type="submission" date="2019-08" db="EMBL/GenBank/DDBJ databases">
        <authorList>
            <person name="Luo N."/>
        </authorList>
    </citation>
    <scope>NUCLEOTIDE SEQUENCE [LARGE SCALE GENOMIC DNA]</scope>
    <source>
        <strain evidence="2 3">NCIMB 9442</strain>
    </source>
</reference>
<dbReference type="EMBL" id="VRYY01000750">
    <property type="protein sequence ID" value="MBG3878858.1"/>
    <property type="molecule type" value="Genomic_DNA"/>
</dbReference>
<dbReference type="SUPFAM" id="SSF51905">
    <property type="entry name" value="FAD/NAD(P)-binding domain"/>
    <property type="match status" value="1"/>
</dbReference>
<gene>
    <name evidence="2" type="ORF">FVW20_18105</name>
</gene>
<feature type="non-terminal residue" evidence="2">
    <location>
        <position position="1"/>
    </location>
</feature>
<organism evidence="2 3">
    <name type="scientific">Nitratidesulfovibrio oxamicus</name>
    <dbReference type="NCBI Taxonomy" id="32016"/>
    <lineage>
        <taxon>Bacteria</taxon>
        <taxon>Pseudomonadati</taxon>
        <taxon>Thermodesulfobacteriota</taxon>
        <taxon>Desulfovibrionia</taxon>
        <taxon>Desulfovibrionales</taxon>
        <taxon>Desulfovibrionaceae</taxon>
        <taxon>Nitratidesulfovibrio</taxon>
    </lineage>
</organism>
<name>A0ABS0J8S0_9BACT</name>
<dbReference type="Proteomes" id="UP001194469">
    <property type="component" value="Unassembled WGS sequence"/>
</dbReference>
<evidence type="ECO:0000313" key="3">
    <source>
        <dbReference type="Proteomes" id="UP001194469"/>
    </source>
</evidence>
<evidence type="ECO:0000313" key="2">
    <source>
        <dbReference type="EMBL" id="MBG3878858.1"/>
    </source>
</evidence>
<comment type="caution">
    <text evidence="2">The sequence shown here is derived from an EMBL/GenBank/DDBJ whole genome shotgun (WGS) entry which is preliminary data.</text>
</comment>
<feature type="region of interest" description="Disordered" evidence="1">
    <location>
        <begin position="29"/>
        <end position="53"/>
    </location>
</feature>
<dbReference type="InterPro" id="IPR036188">
    <property type="entry name" value="FAD/NAD-bd_sf"/>
</dbReference>
<evidence type="ECO:0000256" key="1">
    <source>
        <dbReference type="SAM" id="MobiDB-lite"/>
    </source>
</evidence>
<feature type="compositionally biased region" description="Gly residues" evidence="1">
    <location>
        <begin position="39"/>
        <end position="53"/>
    </location>
</feature>
<accession>A0ABS0J8S0</accession>
<protein>
    <submittedName>
        <fullName evidence="2">Pyridine nucleotide-disulfide oxidoreductase</fullName>
    </submittedName>
</protein>
<sequence length="189" mass="19133">GVLLDDGRSLPARVVLLATGVAPPPLFAASGLSTRTGNGTHGGPNGGTGDGSGGGLAVNAHLQSIAHPDLFGGGDCIQFTPGPLPRVGVHAVRQGLVLAANLGIRLDAHAARPSGQRLLAPYIPRPGHLLVLDTGAGTGVLHRPLGGGALCFGGRLAFLIKRAIDTRFMRSHLPPDGVRPGECPWDGQA</sequence>
<dbReference type="Gene3D" id="3.50.50.100">
    <property type="match status" value="1"/>
</dbReference>
<keyword evidence="3" id="KW-1185">Reference proteome</keyword>
<proteinExistence type="predicted"/>